<dbReference type="PANTHER" id="PTHR33065:SF55">
    <property type="entry name" value="DUF6598 DOMAIN-CONTAINING PROTEIN"/>
    <property type="match status" value="1"/>
</dbReference>
<dbReference type="Proteomes" id="UP001231189">
    <property type="component" value="Unassembled WGS sequence"/>
</dbReference>
<dbReference type="InterPro" id="IPR046533">
    <property type="entry name" value="DUF6598"/>
</dbReference>
<feature type="region of interest" description="Disordered" evidence="1">
    <location>
        <begin position="67"/>
        <end position="87"/>
    </location>
</feature>
<evidence type="ECO:0000259" key="2">
    <source>
        <dbReference type="Pfam" id="PF20241"/>
    </source>
</evidence>
<organism evidence="3 4">
    <name type="scientific">Lolium multiflorum</name>
    <name type="common">Italian ryegrass</name>
    <name type="synonym">Lolium perenne subsp. multiflorum</name>
    <dbReference type="NCBI Taxonomy" id="4521"/>
    <lineage>
        <taxon>Eukaryota</taxon>
        <taxon>Viridiplantae</taxon>
        <taxon>Streptophyta</taxon>
        <taxon>Embryophyta</taxon>
        <taxon>Tracheophyta</taxon>
        <taxon>Spermatophyta</taxon>
        <taxon>Magnoliopsida</taxon>
        <taxon>Liliopsida</taxon>
        <taxon>Poales</taxon>
        <taxon>Poaceae</taxon>
        <taxon>BOP clade</taxon>
        <taxon>Pooideae</taxon>
        <taxon>Poodae</taxon>
        <taxon>Poeae</taxon>
        <taxon>Poeae Chloroplast Group 2 (Poeae type)</taxon>
        <taxon>Loliodinae</taxon>
        <taxon>Loliinae</taxon>
        <taxon>Lolium</taxon>
    </lineage>
</organism>
<dbReference type="Pfam" id="PF20241">
    <property type="entry name" value="DUF6598"/>
    <property type="match status" value="1"/>
</dbReference>
<accession>A0AAD8RMA8</accession>
<gene>
    <name evidence="3" type="ORF">QYE76_001087</name>
</gene>
<dbReference type="PANTHER" id="PTHR33065">
    <property type="entry name" value="OS07G0486400 PROTEIN"/>
    <property type="match status" value="1"/>
</dbReference>
<evidence type="ECO:0000256" key="1">
    <source>
        <dbReference type="SAM" id="MobiDB-lite"/>
    </source>
</evidence>
<sequence length="391" mass="44680">MASVEEQLDYESVEELDYEFDVEDLEPHFYGKSSVEKLEDKFAVEGFKPFGYHEATWVARAKEEMERQRRNKEDKEQKEAENERRAKAHKEVRDSIIEYDPKVGHKVFTRFFLRDFSVFDINEKSPIPAMRYTDSRYEDEFGLEDSANILSVSIVSSDVGFPVNVYGSVIARDSIDYKCIYLLHRHRDDCQPIKLQDEMLVLNGPGRGLVLVDFIYLEIDLKIKEDGVHPDRQFSKGLISIDGRVLSRENDLVVASDTLDSWLSSVEVRFATVLNSVEGTFQIQLLEGHYYGTITVGISGIEHRIVIHDSEADGVVTCDESGAITLRRRVMTLCLLSRKLVFHIDNKAGGVLGEQTIDFTPSRTGTDQGETWCGDGKFQVRVDWSLMDHMP</sequence>
<evidence type="ECO:0000313" key="4">
    <source>
        <dbReference type="Proteomes" id="UP001231189"/>
    </source>
</evidence>
<dbReference type="EMBL" id="JAUUTY010000005">
    <property type="protein sequence ID" value="KAK1626772.1"/>
    <property type="molecule type" value="Genomic_DNA"/>
</dbReference>
<protein>
    <recommendedName>
        <fullName evidence="2">DUF6598 domain-containing protein</fullName>
    </recommendedName>
</protein>
<dbReference type="AlphaFoldDB" id="A0AAD8RMA8"/>
<evidence type="ECO:0000313" key="3">
    <source>
        <dbReference type="EMBL" id="KAK1626772.1"/>
    </source>
</evidence>
<reference evidence="3" key="1">
    <citation type="submission" date="2023-07" db="EMBL/GenBank/DDBJ databases">
        <title>A chromosome-level genome assembly of Lolium multiflorum.</title>
        <authorList>
            <person name="Chen Y."/>
            <person name="Copetti D."/>
            <person name="Kolliker R."/>
            <person name="Studer B."/>
        </authorList>
    </citation>
    <scope>NUCLEOTIDE SEQUENCE</scope>
    <source>
        <strain evidence="3">02402/16</strain>
        <tissue evidence="3">Leaf</tissue>
    </source>
</reference>
<feature type="domain" description="DUF6598" evidence="2">
    <location>
        <begin position="147"/>
        <end position="382"/>
    </location>
</feature>
<proteinExistence type="predicted"/>
<name>A0AAD8RMA8_LOLMU</name>
<keyword evidence="4" id="KW-1185">Reference proteome</keyword>
<comment type="caution">
    <text evidence="3">The sequence shown here is derived from an EMBL/GenBank/DDBJ whole genome shotgun (WGS) entry which is preliminary data.</text>
</comment>